<name>A0A0C9S3F0_AMBAM</name>
<feature type="region of interest" description="Disordered" evidence="1">
    <location>
        <begin position="78"/>
        <end position="101"/>
    </location>
</feature>
<evidence type="ECO:0000256" key="1">
    <source>
        <dbReference type="SAM" id="MobiDB-lite"/>
    </source>
</evidence>
<protein>
    <submittedName>
        <fullName evidence="3">Putative secreted protein</fullName>
    </submittedName>
</protein>
<dbReference type="AlphaFoldDB" id="A0A0C9S3F0"/>
<feature type="compositionally biased region" description="Basic and acidic residues" evidence="1">
    <location>
        <begin position="89"/>
        <end position="101"/>
    </location>
</feature>
<evidence type="ECO:0000256" key="2">
    <source>
        <dbReference type="SAM" id="SignalP"/>
    </source>
</evidence>
<organism evidence="3">
    <name type="scientific">Amblyomma americanum</name>
    <name type="common">Lone star tick</name>
    <dbReference type="NCBI Taxonomy" id="6943"/>
    <lineage>
        <taxon>Eukaryota</taxon>
        <taxon>Metazoa</taxon>
        <taxon>Ecdysozoa</taxon>
        <taxon>Arthropoda</taxon>
        <taxon>Chelicerata</taxon>
        <taxon>Arachnida</taxon>
        <taxon>Acari</taxon>
        <taxon>Parasitiformes</taxon>
        <taxon>Ixodida</taxon>
        <taxon>Ixodoidea</taxon>
        <taxon>Ixodidae</taxon>
        <taxon>Amblyomminae</taxon>
        <taxon>Amblyomma</taxon>
    </lineage>
</organism>
<feature type="signal peptide" evidence="2">
    <location>
        <begin position="1"/>
        <end position="39"/>
    </location>
</feature>
<sequence>MNTENQNQRVYCTAAMKPTAFSWLFLLVTLLIRTSKSHADEEYEEQCLNAFCEFSEGDEPCGPGCRCYINPDDPDHPTTGVCAPSYEDYDGKDPEQTHDNS</sequence>
<dbReference type="EMBL" id="GBZX01001121">
    <property type="protein sequence ID" value="JAG91619.1"/>
    <property type="molecule type" value="mRNA"/>
</dbReference>
<feature type="non-terminal residue" evidence="3">
    <location>
        <position position="101"/>
    </location>
</feature>
<accession>A0A0C9S3F0</accession>
<keyword evidence="2" id="KW-0732">Signal</keyword>
<proteinExistence type="evidence at transcript level"/>
<evidence type="ECO:0000313" key="3">
    <source>
        <dbReference type="EMBL" id="JAG91619.1"/>
    </source>
</evidence>
<feature type="chain" id="PRO_5002203223" evidence="2">
    <location>
        <begin position="40"/>
        <end position="101"/>
    </location>
</feature>
<reference evidence="3" key="1">
    <citation type="journal article" date="2015" name="PLoS ONE">
        <title>An Insight into the Sialome of the Lone Star Tick, Amblyomma americanum, with a Glimpse on Its Time Dependent Gene Expression.</title>
        <authorList>
            <person name="Karim S."/>
            <person name="Ribeiro J.M."/>
        </authorList>
    </citation>
    <scope>NUCLEOTIDE SEQUENCE</scope>
    <source>
        <tissue evidence="3">Salivary gland</tissue>
    </source>
</reference>